<sequence length="187" mass="21227">MAAVSVPPQVVIPDFQQCSNTEDEYLSWVKDFVCQKKNKYFKLKNPPGSKLKIAGLDNTIYSGEDEEVSGWGEFYLPEIVNMEVIGVVEGTSCPCDQLVLMTCEDKKVYAYDGEDMHLVAESLEELFDKGLRYPASKTYYNGEAFKDMNDEDWATLRKGEVGKKLEKQHQELVKSKFLDCVKSTGHK</sequence>
<name>A0A6G1R005_CHAAH</name>
<protein>
    <submittedName>
        <fullName evidence="1">Uncharacterized protein</fullName>
    </submittedName>
</protein>
<evidence type="ECO:0000313" key="1">
    <source>
        <dbReference type="EMBL" id="KAF3707676.1"/>
    </source>
</evidence>
<accession>A0A6G1R005</accession>
<keyword evidence="2" id="KW-1185">Reference proteome</keyword>
<organism evidence="1 2">
    <name type="scientific">Channa argus</name>
    <name type="common">Northern snakehead</name>
    <name type="synonym">Ophicephalus argus</name>
    <dbReference type="NCBI Taxonomy" id="215402"/>
    <lineage>
        <taxon>Eukaryota</taxon>
        <taxon>Metazoa</taxon>
        <taxon>Chordata</taxon>
        <taxon>Craniata</taxon>
        <taxon>Vertebrata</taxon>
        <taxon>Euteleostomi</taxon>
        <taxon>Actinopterygii</taxon>
        <taxon>Neopterygii</taxon>
        <taxon>Teleostei</taxon>
        <taxon>Neoteleostei</taxon>
        <taxon>Acanthomorphata</taxon>
        <taxon>Anabantaria</taxon>
        <taxon>Anabantiformes</taxon>
        <taxon>Channoidei</taxon>
        <taxon>Channidae</taxon>
        <taxon>Channa</taxon>
    </lineage>
</organism>
<dbReference type="Proteomes" id="UP000503349">
    <property type="component" value="Chromosome 1"/>
</dbReference>
<proteinExistence type="predicted"/>
<dbReference type="InterPro" id="IPR003360">
    <property type="entry name" value="US22-like"/>
</dbReference>
<dbReference type="EMBL" id="CM015712">
    <property type="protein sequence ID" value="KAF3707676.1"/>
    <property type="molecule type" value="Genomic_DNA"/>
</dbReference>
<dbReference type="AlphaFoldDB" id="A0A6G1R005"/>
<reference evidence="1 2" key="1">
    <citation type="submission" date="2019-02" db="EMBL/GenBank/DDBJ databases">
        <title>Opniocepnalus argus genome.</title>
        <authorList>
            <person name="Zhou C."/>
            <person name="Xiao S."/>
        </authorList>
    </citation>
    <scope>NUCLEOTIDE SEQUENCE [LARGE SCALE GENOMIC DNA]</scope>
    <source>
        <strain evidence="1">OARG1902GOOAL</strain>
        <tissue evidence="1">Muscle</tissue>
    </source>
</reference>
<dbReference type="Pfam" id="PF02393">
    <property type="entry name" value="US22"/>
    <property type="match status" value="1"/>
</dbReference>
<gene>
    <name evidence="1" type="ORF">EXN66_Car000849</name>
</gene>
<reference evidence="2" key="2">
    <citation type="submission" date="2019-02" db="EMBL/GenBank/DDBJ databases">
        <title>Opniocepnalus argus Var Kimnra genome.</title>
        <authorList>
            <person name="Zhou C."/>
            <person name="Xiao S."/>
        </authorList>
    </citation>
    <scope>NUCLEOTIDE SEQUENCE [LARGE SCALE GENOMIC DNA]</scope>
</reference>
<evidence type="ECO:0000313" key="2">
    <source>
        <dbReference type="Proteomes" id="UP000503349"/>
    </source>
</evidence>